<evidence type="ECO:0000256" key="2">
    <source>
        <dbReference type="ARBA" id="ARBA00007025"/>
    </source>
</evidence>
<comment type="subcellular location">
    <subcellularLocation>
        <location evidence="1">Nucleus</location>
    </subcellularLocation>
</comment>
<dbReference type="SMART" id="SM00184">
    <property type="entry name" value="RING"/>
    <property type="match status" value="1"/>
</dbReference>
<dbReference type="InterPro" id="IPR001841">
    <property type="entry name" value="Znf_RING"/>
</dbReference>
<dbReference type="SMART" id="SM00487">
    <property type="entry name" value="DEXDc"/>
    <property type="match status" value="1"/>
</dbReference>
<evidence type="ECO:0000259" key="13">
    <source>
        <dbReference type="PROSITE" id="PS50089"/>
    </source>
</evidence>
<gene>
    <name evidence="16" type="ORF">Micbo1qcDRAFT_188607</name>
</gene>
<keyword evidence="10" id="KW-0539">Nucleus</keyword>
<keyword evidence="3" id="KW-0479">Metal-binding</keyword>
<keyword evidence="5 11" id="KW-0863">Zinc-finger</keyword>
<accession>A0A136J533</accession>
<dbReference type="InParanoid" id="A0A136J533"/>
<dbReference type="GO" id="GO:0016818">
    <property type="term" value="F:hydrolase activity, acting on acid anhydrides, in phosphorus-containing anhydrides"/>
    <property type="evidence" value="ECO:0007669"/>
    <property type="project" value="InterPro"/>
</dbReference>
<dbReference type="GO" id="GO:0005634">
    <property type="term" value="C:nucleus"/>
    <property type="evidence" value="ECO:0007669"/>
    <property type="project" value="UniProtKB-SubCell"/>
</dbReference>
<keyword evidence="9" id="KW-0067">ATP-binding</keyword>
<dbReference type="InterPro" id="IPR038718">
    <property type="entry name" value="SNF2-like_sf"/>
</dbReference>
<dbReference type="InterPro" id="IPR000330">
    <property type="entry name" value="SNF2_N"/>
</dbReference>
<evidence type="ECO:0000256" key="12">
    <source>
        <dbReference type="SAM" id="MobiDB-lite"/>
    </source>
</evidence>
<dbReference type="InterPro" id="IPR013083">
    <property type="entry name" value="Znf_RING/FYVE/PHD"/>
</dbReference>
<dbReference type="PANTHER" id="PTHR45626:SF11">
    <property type="entry name" value="FAMILY HELICASE, PUTATIVE (AFU_ORTHOLOGUE AFUA_5G06590)-RELATED"/>
    <property type="match status" value="1"/>
</dbReference>
<dbReference type="PROSITE" id="PS51192">
    <property type="entry name" value="HELICASE_ATP_BIND_1"/>
    <property type="match status" value="1"/>
</dbReference>
<evidence type="ECO:0000256" key="4">
    <source>
        <dbReference type="ARBA" id="ARBA00022741"/>
    </source>
</evidence>
<dbReference type="Proteomes" id="UP000070501">
    <property type="component" value="Unassembled WGS sequence"/>
</dbReference>
<evidence type="ECO:0000256" key="7">
    <source>
        <dbReference type="ARBA" id="ARBA00022806"/>
    </source>
</evidence>
<evidence type="ECO:0000256" key="5">
    <source>
        <dbReference type="ARBA" id="ARBA00022771"/>
    </source>
</evidence>
<dbReference type="STRING" id="196109.A0A136J533"/>
<dbReference type="Pfam" id="PF08797">
    <property type="entry name" value="HIRAN"/>
    <property type="match status" value="1"/>
</dbReference>
<evidence type="ECO:0000256" key="11">
    <source>
        <dbReference type="PROSITE-ProRule" id="PRU00175"/>
    </source>
</evidence>
<dbReference type="SUPFAM" id="SSF57850">
    <property type="entry name" value="RING/U-box"/>
    <property type="match status" value="1"/>
</dbReference>
<evidence type="ECO:0000313" key="16">
    <source>
        <dbReference type="EMBL" id="KXJ92263.1"/>
    </source>
</evidence>
<keyword evidence="17" id="KW-1185">Reference proteome</keyword>
<dbReference type="GO" id="GO:0005524">
    <property type="term" value="F:ATP binding"/>
    <property type="evidence" value="ECO:0007669"/>
    <property type="project" value="UniProtKB-KW"/>
</dbReference>
<dbReference type="EMBL" id="KQ964249">
    <property type="protein sequence ID" value="KXJ92263.1"/>
    <property type="molecule type" value="Genomic_DNA"/>
</dbReference>
<evidence type="ECO:0000256" key="1">
    <source>
        <dbReference type="ARBA" id="ARBA00004123"/>
    </source>
</evidence>
<dbReference type="Gene3D" id="3.40.50.300">
    <property type="entry name" value="P-loop containing nucleotide triphosphate hydrolases"/>
    <property type="match status" value="1"/>
</dbReference>
<dbReference type="GO" id="GO:0008270">
    <property type="term" value="F:zinc ion binding"/>
    <property type="evidence" value="ECO:0007669"/>
    <property type="project" value="UniProtKB-KW"/>
</dbReference>
<dbReference type="InterPro" id="IPR027417">
    <property type="entry name" value="P-loop_NTPase"/>
</dbReference>
<feature type="domain" description="Helicase ATP-binding" evidence="14">
    <location>
        <begin position="331"/>
        <end position="495"/>
    </location>
</feature>
<evidence type="ECO:0000256" key="8">
    <source>
        <dbReference type="ARBA" id="ARBA00022833"/>
    </source>
</evidence>
<organism evidence="16 17">
    <name type="scientific">Microdochium bolleyi</name>
    <dbReference type="NCBI Taxonomy" id="196109"/>
    <lineage>
        <taxon>Eukaryota</taxon>
        <taxon>Fungi</taxon>
        <taxon>Dikarya</taxon>
        <taxon>Ascomycota</taxon>
        <taxon>Pezizomycotina</taxon>
        <taxon>Sordariomycetes</taxon>
        <taxon>Xylariomycetidae</taxon>
        <taxon>Xylariales</taxon>
        <taxon>Microdochiaceae</taxon>
        <taxon>Microdochium</taxon>
    </lineage>
</organism>
<dbReference type="GO" id="GO:0003676">
    <property type="term" value="F:nucleic acid binding"/>
    <property type="evidence" value="ECO:0007669"/>
    <property type="project" value="InterPro"/>
</dbReference>
<dbReference type="SUPFAM" id="SSF52540">
    <property type="entry name" value="P-loop containing nucleoside triphosphate hydrolases"/>
    <property type="match status" value="2"/>
</dbReference>
<evidence type="ECO:0000313" key="17">
    <source>
        <dbReference type="Proteomes" id="UP000070501"/>
    </source>
</evidence>
<dbReference type="GO" id="GO:0008094">
    <property type="term" value="F:ATP-dependent activity, acting on DNA"/>
    <property type="evidence" value="ECO:0007669"/>
    <property type="project" value="TreeGrafter"/>
</dbReference>
<comment type="similarity">
    <text evidence="2">Belongs to the SNF2/RAD54 helicase family.</text>
</comment>
<dbReference type="InterPro" id="IPR014001">
    <property type="entry name" value="Helicase_ATP-bd"/>
</dbReference>
<dbReference type="PROSITE" id="PS51194">
    <property type="entry name" value="HELICASE_CTER"/>
    <property type="match status" value="1"/>
</dbReference>
<dbReference type="GO" id="GO:0004386">
    <property type="term" value="F:helicase activity"/>
    <property type="evidence" value="ECO:0007669"/>
    <property type="project" value="UniProtKB-KW"/>
</dbReference>
<dbReference type="SMART" id="SM00910">
    <property type="entry name" value="HIRAN"/>
    <property type="match status" value="1"/>
</dbReference>
<dbReference type="GO" id="GO:0006281">
    <property type="term" value="P:DNA repair"/>
    <property type="evidence" value="ECO:0007669"/>
    <property type="project" value="TreeGrafter"/>
</dbReference>
<dbReference type="InterPro" id="IPR001650">
    <property type="entry name" value="Helicase_C-like"/>
</dbReference>
<dbReference type="InterPro" id="IPR017907">
    <property type="entry name" value="Znf_RING_CS"/>
</dbReference>
<dbReference type="OrthoDB" id="448448at2759"/>
<keyword evidence="8" id="KW-0862">Zinc</keyword>
<protein>
    <submittedName>
        <fullName evidence="16">RAD5-like protein</fullName>
    </submittedName>
</protein>
<evidence type="ECO:0000256" key="6">
    <source>
        <dbReference type="ARBA" id="ARBA00022801"/>
    </source>
</evidence>
<evidence type="ECO:0000259" key="15">
    <source>
        <dbReference type="PROSITE" id="PS51194"/>
    </source>
</evidence>
<dbReference type="InterPro" id="IPR050628">
    <property type="entry name" value="SNF2_RAD54_helicase_TF"/>
</dbReference>
<reference evidence="17" key="1">
    <citation type="submission" date="2016-02" db="EMBL/GenBank/DDBJ databases">
        <title>Draft genome sequence of Microdochium bolleyi, a fungal endophyte of beachgrass.</title>
        <authorList>
            <consortium name="DOE Joint Genome Institute"/>
            <person name="David A.S."/>
            <person name="May G."/>
            <person name="Haridas S."/>
            <person name="Lim J."/>
            <person name="Wang M."/>
            <person name="Labutti K."/>
            <person name="Lipzen A."/>
            <person name="Barry K."/>
            <person name="Grigoriev I.V."/>
        </authorList>
    </citation>
    <scope>NUCLEOTIDE SEQUENCE [LARGE SCALE GENOMIC DNA]</scope>
    <source>
        <strain evidence="17">J235TASD1</strain>
    </source>
</reference>
<keyword evidence="6" id="KW-0378">Hydrolase</keyword>
<dbReference type="Gene3D" id="3.30.40.10">
    <property type="entry name" value="Zinc/RING finger domain, C3HC4 (zinc finger)"/>
    <property type="match status" value="1"/>
</dbReference>
<evidence type="ECO:0000259" key="14">
    <source>
        <dbReference type="PROSITE" id="PS51192"/>
    </source>
</evidence>
<keyword evidence="4" id="KW-0547">Nucleotide-binding</keyword>
<feature type="domain" description="Helicase C-terminal" evidence="15">
    <location>
        <begin position="740"/>
        <end position="903"/>
    </location>
</feature>
<dbReference type="Pfam" id="PF00176">
    <property type="entry name" value="SNF2-rel_dom"/>
    <property type="match status" value="1"/>
</dbReference>
<keyword evidence="7" id="KW-0347">Helicase</keyword>
<dbReference type="InterPro" id="IPR049730">
    <property type="entry name" value="SNF2/RAD54-like_C"/>
</dbReference>
<dbReference type="PROSITE" id="PS50089">
    <property type="entry name" value="ZF_RING_2"/>
    <property type="match status" value="1"/>
</dbReference>
<name>A0A136J533_9PEZI</name>
<feature type="domain" description="RING-type" evidence="13">
    <location>
        <begin position="661"/>
        <end position="704"/>
    </location>
</feature>
<dbReference type="Gene3D" id="3.40.50.10810">
    <property type="entry name" value="Tandem AAA-ATPase domain"/>
    <property type="match status" value="1"/>
</dbReference>
<dbReference type="PROSITE" id="PS00518">
    <property type="entry name" value="ZF_RING_1"/>
    <property type="match status" value="1"/>
</dbReference>
<feature type="compositionally biased region" description="Polar residues" evidence="12">
    <location>
        <begin position="29"/>
        <end position="38"/>
    </location>
</feature>
<evidence type="ECO:0000256" key="3">
    <source>
        <dbReference type="ARBA" id="ARBA00022723"/>
    </source>
</evidence>
<dbReference type="SMART" id="SM00490">
    <property type="entry name" value="HELICc"/>
    <property type="match status" value="1"/>
</dbReference>
<evidence type="ECO:0000256" key="10">
    <source>
        <dbReference type="ARBA" id="ARBA00023242"/>
    </source>
</evidence>
<proteinExistence type="inferred from homology"/>
<dbReference type="Pfam" id="PF00271">
    <property type="entry name" value="Helicase_C"/>
    <property type="match status" value="1"/>
</dbReference>
<dbReference type="InterPro" id="IPR014905">
    <property type="entry name" value="HIRAN"/>
</dbReference>
<dbReference type="Gene3D" id="3.30.70.2330">
    <property type="match status" value="1"/>
</dbReference>
<dbReference type="CDD" id="cd18793">
    <property type="entry name" value="SF2_C_SNF"/>
    <property type="match status" value="1"/>
</dbReference>
<dbReference type="AlphaFoldDB" id="A0A136J533"/>
<evidence type="ECO:0000256" key="9">
    <source>
        <dbReference type="ARBA" id="ARBA00022840"/>
    </source>
</evidence>
<dbReference type="PANTHER" id="PTHR45626">
    <property type="entry name" value="TRANSCRIPTION TERMINATION FACTOR 2-RELATED"/>
    <property type="match status" value="1"/>
</dbReference>
<feature type="region of interest" description="Disordered" evidence="12">
    <location>
        <begin position="1"/>
        <end position="63"/>
    </location>
</feature>
<sequence length="907" mass="101671">MVRSKRPVEVIDLTEADSPQPKHPRHDNPGNQPSSQVLPSHGRSMGSPGQPDGPVPSSARSALDDDEDGLLLTQADDSNNPQMELYGSFEGKIVGVRYYNGVVTPGEMILCIREVNNQYDPNAIRIDNVMRRQIGHLPRTLVKKLAPYIDKKEIVMEGVLTGEKGAFECPIRLYVYGTSAPDARLKLEERLKADKILKATDMKNTRKQAEAMKKAAQLGLKSSTTDTVAQQEHDESLQDLLDRTQTLDARTESDLLKTFAMDEEALEKLPKADQPAELHSKLLPYQLQGLAWMVAKEQPQLPSPNSDQITQLWKRDKRGHFINLATGFTSKETPTLLSGGILSDDMGLGKTIQIISLIMSQGSDQGPTLILAPKGVMSNWEEQVFKHVHPDHTPRIMRYHKGGSQGAQDLRKHDIVISSYGKLASEFKSGRKDGLFSLEWRRVVLDEGHVIRTPTTTVAKAAYDLKAKSRWVLTGTPIVNKLKDLQSLLRFLHISGGIEDPTLFHMVIGRPIESEVGSSDSSQDYRKAESLLQALSRDLCLRRLKHMSFVDLKLPEKTERIFDVEFSKDEKVKYDAMLSQAKGMLQEYEARSEHGQKMRFANVLERLLRLRQLCNHWTLCGDRVKDILSLLDDQKVVQFSKENLNILQTALHAAVDDAEDCTVCYEAIDTPENMGAIITACKHLFCKKCITQSLALNPTCPMCRTPLNQDLLVDFDPDFKDPENVNAEMDAETESSKTEAIKKLLQITLKDPKSKVVIFSQWTSFLNIIEHTLRSSNFRFSRIDGSMTTQKRDAAVTSLYEDPDCRILLASLSVCSVGLNLVAADTVILADSWWAPATEDQAVARVHRLGQIREVRIWRLIVKGSIEERVLGIQEEKRQLVGKAFRDKQASGQAKKVSLNDVKKVLG</sequence>
<dbReference type="Pfam" id="PF13639">
    <property type="entry name" value="zf-RING_2"/>
    <property type="match status" value="1"/>
</dbReference>